<keyword evidence="5 6" id="KW-0482">Metalloprotease</keyword>
<dbReference type="PANTHER" id="PTHR21711">
    <property type="entry name" value="MITOCHONDRIAL INNER MEMBRANE PROTEASE"/>
    <property type="match status" value="1"/>
</dbReference>
<dbReference type="Proteomes" id="UP000261420">
    <property type="component" value="Unplaced"/>
</dbReference>
<reference evidence="7" key="1">
    <citation type="submission" date="2025-08" db="UniProtKB">
        <authorList>
            <consortium name="Ensembl"/>
        </authorList>
    </citation>
    <scope>IDENTIFICATION</scope>
</reference>
<keyword evidence="8" id="KW-1185">Reference proteome</keyword>
<keyword evidence="4 6" id="KW-0378">Hydrolase</keyword>
<evidence type="ECO:0000256" key="3">
    <source>
        <dbReference type="ARBA" id="ARBA00022723"/>
    </source>
</evidence>
<sequence>CNRGRTKQEEDYGYDLFPERNTGKYKKGSIAQSLFTFNHKCQVMLQFAMETSEYYDFAFSSQHSKVFKDRHFSCEDCDGTVSGGFDAASSQIVLCQNNIHQQSHMNRVVTHELIHAFDHCRAHVDWFNNFRHLACSEIRAANLSGDCAFSNEVARFNFGVKQHHQECVRGRALRSILAVRKISREEAEKIVDEVFDTCFNDHAPFGRIPHSKKDAKFAYRDYENRDRYNANL</sequence>
<protein>
    <recommendedName>
        <fullName evidence="6">Mitochondrial inner membrane protease ATP23</fullName>
        <ecNumber evidence="6">3.4.24.-</ecNumber>
    </recommendedName>
</protein>
<dbReference type="EC" id="3.4.24.-" evidence="6"/>
<dbReference type="GO" id="GO:0034982">
    <property type="term" value="P:mitochondrial protein processing"/>
    <property type="evidence" value="ECO:0007669"/>
    <property type="project" value="TreeGrafter"/>
</dbReference>
<proteinExistence type="inferred from homology"/>
<evidence type="ECO:0000256" key="5">
    <source>
        <dbReference type="ARBA" id="ARBA00023049"/>
    </source>
</evidence>
<dbReference type="GO" id="GO:0004222">
    <property type="term" value="F:metalloendopeptidase activity"/>
    <property type="evidence" value="ECO:0007669"/>
    <property type="project" value="InterPro"/>
</dbReference>
<reference evidence="7" key="2">
    <citation type="submission" date="2025-09" db="UniProtKB">
        <authorList>
            <consortium name="Ensembl"/>
        </authorList>
    </citation>
    <scope>IDENTIFICATION</scope>
</reference>
<keyword evidence="2 6" id="KW-0645">Protease</keyword>
<evidence type="ECO:0000313" key="7">
    <source>
        <dbReference type="Ensembl" id="ENSSDUP00000019624.1"/>
    </source>
</evidence>
<accession>A0A3B4UM78</accession>
<dbReference type="GeneTree" id="ENSGT00390000010948"/>
<dbReference type="GO" id="GO:0033615">
    <property type="term" value="P:mitochondrial proton-transporting ATP synthase complex assembly"/>
    <property type="evidence" value="ECO:0007669"/>
    <property type="project" value="TreeGrafter"/>
</dbReference>
<organism evidence="7 8">
    <name type="scientific">Seriola dumerili</name>
    <name type="common">Greater amberjack</name>
    <name type="synonym">Caranx dumerili</name>
    <dbReference type="NCBI Taxonomy" id="41447"/>
    <lineage>
        <taxon>Eukaryota</taxon>
        <taxon>Metazoa</taxon>
        <taxon>Chordata</taxon>
        <taxon>Craniata</taxon>
        <taxon>Vertebrata</taxon>
        <taxon>Euteleostomi</taxon>
        <taxon>Actinopterygii</taxon>
        <taxon>Neopterygii</taxon>
        <taxon>Teleostei</taxon>
        <taxon>Neoteleostei</taxon>
        <taxon>Acanthomorphata</taxon>
        <taxon>Carangaria</taxon>
        <taxon>Carangiformes</taxon>
        <taxon>Carangidae</taxon>
        <taxon>Seriola</taxon>
    </lineage>
</organism>
<evidence type="ECO:0000256" key="1">
    <source>
        <dbReference type="ARBA" id="ARBA00009915"/>
    </source>
</evidence>
<keyword evidence="3 6" id="KW-0479">Metal-binding</keyword>
<comment type="similarity">
    <text evidence="1 6">Belongs to the peptidase M76 family.</text>
</comment>
<dbReference type="PANTHER" id="PTHR21711:SF0">
    <property type="entry name" value="MITOCHONDRIAL INNER MEMBRANE PROTEASE ATP23 HOMOLOG"/>
    <property type="match status" value="1"/>
</dbReference>
<dbReference type="AlphaFoldDB" id="A0A3B4UM78"/>
<dbReference type="GO" id="GO:0005739">
    <property type="term" value="C:mitochondrion"/>
    <property type="evidence" value="ECO:0007669"/>
    <property type="project" value="GOC"/>
</dbReference>
<name>A0A3B4UM78_SERDU</name>
<dbReference type="Pfam" id="PF09768">
    <property type="entry name" value="Peptidase_M76"/>
    <property type="match status" value="1"/>
</dbReference>
<dbReference type="GO" id="GO:0046872">
    <property type="term" value="F:metal ion binding"/>
    <property type="evidence" value="ECO:0007669"/>
    <property type="project" value="UniProtKB-KW"/>
</dbReference>
<evidence type="ECO:0000313" key="8">
    <source>
        <dbReference type="Proteomes" id="UP000261420"/>
    </source>
</evidence>
<dbReference type="Ensembl" id="ENSSDUT00000019973.1">
    <property type="protein sequence ID" value="ENSSDUP00000019624.1"/>
    <property type="gene ID" value="ENSSDUG00000014295.1"/>
</dbReference>
<dbReference type="InterPro" id="IPR019165">
    <property type="entry name" value="Peptidase_M76_ATP23"/>
</dbReference>
<evidence type="ECO:0000256" key="2">
    <source>
        <dbReference type="ARBA" id="ARBA00022670"/>
    </source>
</evidence>
<evidence type="ECO:0000256" key="4">
    <source>
        <dbReference type="ARBA" id="ARBA00022801"/>
    </source>
</evidence>
<evidence type="ECO:0000256" key="6">
    <source>
        <dbReference type="RuleBase" id="RU364057"/>
    </source>
</evidence>